<evidence type="ECO:0000256" key="10">
    <source>
        <dbReference type="SAM" id="Phobius"/>
    </source>
</evidence>
<evidence type="ECO:0000256" key="8">
    <source>
        <dbReference type="PROSITE-ProRule" id="PRU00284"/>
    </source>
</evidence>
<feature type="coiled-coil region" evidence="9">
    <location>
        <begin position="286"/>
        <end position="313"/>
    </location>
</feature>
<reference evidence="13 14" key="1">
    <citation type="submission" date="2023-11" db="EMBL/GenBank/DDBJ databases">
        <title>Plant-associative lifestyle of Vibrio porteresiae and its evolutionary dynamics.</title>
        <authorList>
            <person name="Rameshkumar N."/>
            <person name="Kirti K."/>
        </authorList>
    </citation>
    <scope>NUCLEOTIDE SEQUENCE [LARGE SCALE GENOMIC DNA]</scope>
    <source>
        <strain evidence="13 14">MSSRF7</strain>
    </source>
</reference>
<feature type="coiled-coil region" evidence="9">
    <location>
        <begin position="436"/>
        <end position="487"/>
    </location>
</feature>
<keyword evidence="6 8" id="KW-0807">Transducer</keyword>
<dbReference type="Pfam" id="PF00672">
    <property type="entry name" value="HAMP"/>
    <property type="match status" value="1"/>
</dbReference>
<evidence type="ECO:0000256" key="9">
    <source>
        <dbReference type="SAM" id="Coils"/>
    </source>
</evidence>
<evidence type="ECO:0000256" key="2">
    <source>
        <dbReference type="ARBA" id="ARBA00022475"/>
    </source>
</evidence>
<proteinExistence type="inferred from homology"/>
<feature type="domain" description="HAMP" evidence="12">
    <location>
        <begin position="215"/>
        <end position="269"/>
    </location>
</feature>
<dbReference type="InterPro" id="IPR033480">
    <property type="entry name" value="sCache_2"/>
</dbReference>
<evidence type="ECO:0000256" key="1">
    <source>
        <dbReference type="ARBA" id="ARBA00004651"/>
    </source>
</evidence>
<organism evidence="13 14">
    <name type="scientific">Vibrio rhizosphaerae</name>
    <dbReference type="NCBI Taxonomy" id="398736"/>
    <lineage>
        <taxon>Bacteria</taxon>
        <taxon>Pseudomonadati</taxon>
        <taxon>Pseudomonadota</taxon>
        <taxon>Gammaproteobacteria</taxon>
        <taxon>Vibrionales</taxon>
        <taxon>Vibrionaceae</taxon>
        <taxon>Vibrio</taxon>
    </lineage>
</organism>
<keyword evidence="14" id="KW-1185">Reference proteome</keyword>
<dbReference type="InterPro" id="IPR004090">
    <property type="entry name" value="Chemotax_Me-accpt_rcpt"/>
</dbReference>
<dbReference type="Gene3D" id="1.10.287.950">
    <property type="entry name" value="Methyl-accepting chemotaxis protein"/>
    <property type="match status" value="1"/>
</dbReference>
<dbReference type="Pfam" id="PF00015">
    <property type="entry name" value="MCPsignal"/>
    <property type="match status" value="1"/>
</dbReference>
<gene>
    <name evidence="13" type="ORF">SBX64_01180</name>
</gene>
<protein>
    <submittedName>
        <fullName evidence="13">Methyl-accepting chemotaxis protein</fullName>
    </submittedName>
</protein>
<feature type="transmembrane region" description="Helical" evidence="10">
    <location>
        <begin position="196"/>
        <end position="214"/>
    </location>
</feature>
<dbReference type="RefSeq" id="WP_318584165.1">
    <property type="nucleotide sequence ID" value="NZ_JAWRCP010000001.1"/>
</dbReference>
<evidence type="ECO:0000313" key="13">
    <source>
        <dbReference type="EMBL" id="MDW6091189.1"/>
    </source>
</evidence>
<dbReference type="PANTHER" id="PTHR32089">
    <property type="entry name" value="METHYL-ACCEPTING CHEMOTAXIS PROTEIN MCPB"/>
    <property type="match status" value="1"/>
</dbReference>
<feature type="transmembrane region" description="Helical" evidence="10">
    <location>
        <begin position="15"/>
        <end position="35"/>
    </location>
</feature>
<dbReference type="PANTHER" id="PTHR32089:SF119">
    <property type="entry name" value="METHYL-ACCEPTING CHEMOTAXIS PROTEIN CTPL"/>
    <property type="match status" value="1"/>
</dbReference>
<evidence type="ECO:0000256" key="7">
    <source>
        <dbReference type="ARBA" id="ARBA00029447"/>
    </source>
</evidence>
<feature type="domain" description="Methyl-accepting transducer" evidence="11">
    <location>
        <begin position="274"/>
        <end position="510"/>
    </location>
</feature>
<evidence type="ECO:0000313" key="14">
    <source>
        <dbReference type="Proteomes" id="UP001279860"/>
    </source>
</evidence>
<keyword evidence="4 10" id="KW-1133">Transmembrane helix</keyword>
<dbReference type="EMBL" id="JAWRCP010000001">
    <property type="protein sequence ID" value="MDW6091189.1"/>
    <property type="molecule type" value="Genomic_DNA"/>
</dbReference>
<evidence type="ECO:0000256" key="5">
    <source>
        <dbReference type="ARBA" id="ARBA00023136"/>
    </source>
</evidence>
<comment type="similarity">
    <text evidence="7">Belongs to the methyl-accepting chemotaxis (MCP) protein family.</text>
</comment>
<dbReference type="Pfam" id="PF17200">
    <property type="entry name" value="sCache_2"/>
    <property type="match status" value="1"/>
</dbReference>
<keyword evidence="2" id="KW-1003">Cell membrane</keyword>
<comment type="subcellular location">
    <subcellularLocation>
        <location evidence="1">Cell membrane</location>
        <topology evidence="1">Multi-pass membrane protein</topology>
    </subcellularLocation>
</comment>
<dbReference type="CDD" id="cd06225">
    <property type="entry name" value="HAMP"/>
    <property type="match status" value="1"/>
</dbReference>
<dbReference type="SMART" id="SM01049">
    <property type="entry name" value="Cache_2"/>
    <property type="match status" value="1"/>
</dbReference>
<comment type="caution">
    <text evidence="13">The sequence shown here is derived from an EMBL/GenBank/DDBJ whole genome shotgun (WGS) entry which is preliminary data.</text>
</comment>
<sequence>MMSFSLRQTKIRTRLYLLLFVNILLMMLPFTRLLIEYKHDLMEEKQVKTQHLIESTYSLLSYYHQLETEGTLTRQDAQRQAKQAVKHLRYGQDDYFWINDLTPAMIMHPFKPQLDGKNLSQVKDPTGKALFVEMVQVAKEQGGGVVHYMWPKPGSETDIEKVSYVKLFKPWGWVIGSGVYVDDIDQLIADRTTTTLWSGLFIVLMLLALSTLIIRSITRPCDATRQALDDISQGEGDLTRQLPVNGKDEFSQIAVAFNRFTIKIRDVIQNITPISSHLTHSATDLNTVAEQSIEKSEQQLQAANSVASAMNQLQSSTQDMSTAADEAAHAAQIASQKSQDSRQILISATQYMTSLSEILTETEHNTQHLTKDADNVGEVLNVIRGVAEQTNLLALNAAIEAARAGEQGRGFAVVADEVRTLATRTQKSTDEIETIITALQQRASQLSDSMAQTKQQSLETQQETRKAQEMLNDINEQIHTIQALNENIAAACLQQSSASQDIGHNLTHLAEHSQQITESARDVGNTSQRLLQNSQSLSQSFSIFKT</sequence>
<dbReference type="SUPFAM" id="SSF58104">
    <property type="entry name" value="Methyl-accepting chemotaxis protein (MCP) signaling domain"/>
    <property type="match status" value="1"/>
</dbReference>
<dbReference type="Proteomes" id="UP001279860">
    <property type="component" value="Unassembled WGS sequence"/>
</dbReference>
<dbReference type="PRINTS" id="PR00260">
    <property type="entry name" value="CHEMTRNSDUCR"/>
</dbReference>
<accession>A0ABU4IS88</accession>
<keyword evidence="5 10" id="KW-0472">Membrane</keyword>
<evidence type="ECO:0000256" key="6">
    <source>
        <dbReference type="ARBA" id="ARBA00023224"/>
    </source>
</evidence>
<dbReference type="InterPro" id="IPR003660">
    <property type="entry name" value="HAMP_dom"/>
</dbReference>
<dbReference type="SMART" id="SM00304">
    <property type="entry name" value="HAMP"/>
    <property type="match status" value="1"/>
</dbReference>
<dbReference type="SMART" id="SM00283">
    <property type="entry name" value="MA"/>
    <property type="match status" value="1"/>
</dbReference>
<dbReference type="Gene3D" id="3.30.450.20">
    <property type="entry name" value="PAS domain"/>
    <property type="match status" value="1"/>
</dbReference>
<name>A0ABU4IS88_9VIBR</name>
<dbReference type="InterPro" id="IPR004089">
    <property type="entry name" value="MCPsignal_dom"/>
</dbReference>
<evidence type="ECO:0000256" key="4">
    <source>
        <dbReference type="ARBA" id="ARBA00022989"/>
    </source>
</evidence>
<dbReference type="PROSITE" id="PS50111">
    <property type="entry name" value="CHEMOTAXIS_TRANSDUC_2"/>
    <property type="match status" value="1"/>
</dbReference>
<evidence type="ECO:0000256" key="3">
    <source>
        <dbReference type="ARBA" id="ARBA00022692"/>
    </source>
</evidence>
<keyword evidence="9" id="KW-0175">Coiled coil</keyword>
<evidence type="ECO:0000259" key="12">
    <source>
        <dbReference type="PROSITE" id="PS50885"/>
    </source>
</evidence>
<dbReference type="PROSITE" id="PS50885">
    <property type="entry name" value="HAMP"/>
    <property type="match status" value="1"/>
</dbReference>
<keyword evidence="3 10" id="KW-0812">Transmembrane</keyword>
<evidence type="ECO:0000259" key="11">
    <source>
        <dbReference type="PROSITE" id="PS50111"/>
    </source>
</evidence>